<proteinExistence type="predicted"/>
<accession>A0ABU6VCI4</accession>
<dbReference type="Gene3D" id="3.30.930.10">
    <property type="entry name" value="Bira Bifunctional Protein, Domain 2"/>
    <property type="match status" value="1"/>
</dbReference>
<evidence type="ECO:0000313" key="1">
    <source>
        <dbReference type="EMBL" id="MED6170248.1"/>
    </source>
</evidence>
<keyword evidence="2" id="KW-1185">Reference proteome</keyword>
<name>A0ABU6VCI4_9FABA</name>
<protein>
    <submittedName>
        <fullName evidence="1">Uncharacterized protein</fullName>
    </submittedName>
</protein>
<organism evidence="1 2">
    <name type="scientific">Stylosanthes scabra</name>
    <dbReference type="NCBI Taxonomy" id="79078"/>
    <lineage>
        <taxon>Eukaryota</taxon>
        <taxon>Viridiplantae</taxon>
        <taxon>Streptophyta</taxon>
        <taxon>Embryophyta</taxon>
        <taxon>Tracheophyta</taxon>
        <taxon>Spermatophyta</taxon>
        <taxon>Magnoliopsida</taxon>
        <taxon>eudicotyledons</taxon>
        <taxon>Gunneridae</taxon>
        <taxon>Pentapetalae</taxon>
        <taxon>rosids</taxon>
        <taxon>fabids</taxon>
        <taxon>Fabales</taxon>
        <taxon>Fabaceae</taxon>
        <taxon>Papilionoideae</taxon>
        <taxon>50 kb inversion clade</taxon>
        <taxon>dalbergioids sensu lato</taxon>
        <taxon>Dalbergieae</taxon>
        <taxon>Pterocarpus clade</taxon>
        <taxon>Stylosanthes</taxon>
    </lineage>
</organism>
<comment type="caution">
    <text evidence="1">The sequence shown here is derived from an EMBL/GenBank/DDBJ whole genome shotgun (WGS) entry which is preliminary data.</text>
</comment>
<gene>
    <name evidence="1" type="ORF">PIB30_028981</name>
</gene>
<dbReference type="SUPFAM" id="SSF55681">
    <property type="entry name" value="Class II aaRS and biotin synthetases"/>
    <property type="match status" value="1"/>
</dbReference>
<dbReference type="Proteomes" id="UP001341840">
    <property type="component" value="Unassembled WGS sequence"/>
</dbReference>
<dbReference type="InterPro" id="IPR004499">
    <property type="entry name" value="Pro-tRNA-ligase_IIa_arc-type"/>
</dbReference>
<dbReference type="PANTHER" id="PTHR43382">
    <property type="entry name" value="PROLYL-TRNA SYNTHETASE"/>
    <property type="match status" value="1"/>
</dbReference>
<evidence type="ECO:0000313" key="2">
    <source>
        <dbReference type="Proteomes" id="UP001341840"/>
    </source>
</evidence>
<dbReference type="PANTHER" id="PTHR43382:SF2">
    <property type="entry name" value="BIFUNCTIONAL GLUTAMATE_PROLINE--TRNA LIGASE"/>
    <property type="match status" value="1"/>
</dbReference>
<dbReference type="InterPro" id="IPR045864">
    <property type="entry name" value="aa-tRNA-synth_II/BPL/LPL"/>
</dbReference>
<dbReference type="EMBL" id="JASCZI010151151">
    <property type="protein sequence ID" value="MED6170248.1"/>
    <property type="molecule type" value="Genomic_DNA"/>
</dbReference>
<sequence>MNPRRNHSRLRARPCLPQTFTDSAIFHFPVASTATHLYLSVLLSLSPLAKTLAHVHQRRNSSRSSPLELRACRRKIAIARFVPLGISTIGSRCSPWRGVKRKLWLKAICFCSYGQIFVGAKKPDVKKEPGLGLTNRKAENFGEWYSKVVVNAEMIEYYDVYGCYILRPWAMKIWEIMRGLIDLEIKKMKIKNCYFPLFVYWNFGKGEGAR</sequence>
<reference evidence="1 2" key="1">
    <citation type="journal article" date="2023" name="Plants (Basel)">
        <title>Bridging the Gap: Combining Genomics and Transcriptomics Approaches to Understand Stylosanthes scabra, an Orphan Legume from the Brazilian Caatinga.</title>
        <authorList>
            <person name="Ferreira-Neto J.R.C."/>
            <person name="da Silva M.D."/>
            <person name="Binneck E."/>
            <person name="de Melo N.F."/>
            <person name="da Silva R.H."/>
            <person name="de Melo A.L.T.M."/>
            <person name="Pandolfi V."/>
            <person name="Bustamante F.O."/>
            <person name="Brasileiro-Vidal A.C."/>
            <person name="Benko-Iseppon A.M."/>
        </authorList>
    </citation>
    <scope>NUCLEOTIDE SEQUENCE [LARGE SCALE GENOMIC DNA]</scope>
    <source>
        <tissue evidence="1">Leaves</tissue>
    </source>
</reference>